<feature type="compositionally biased region" description="Low complexity" evidence="7">
    <location>
        <begin position="182"/>
        <end position="200"/>
    </location>
</feature>
<comment type="subcellular location">
    <subcellularLocation>
        <location evidence="1 6">Membrane</location>
        <topology evidence="1 6">Multi-pass membrane protein</topology>
    </subcellularLocation>
</comment>
<protein>
    <recommendedName>
        <fullName evidence="6">Protein YOP1</fullName>
    </recommendedName>
</protein>
<dbReference type="Pfam" id="PF03134">
    <property type="entry name" value="TB2_DP1_HVA22"/>
    <property type="match status" value="1"/>
</dbReference>
<evidence type="ECO:0000256" key="4">
    <source>
        <dbReference type="ARBA" id="ARBA00022989"/>
    </source>
</evidence>
<keyword evidence="5 6" id="KW-0472">Membrane</keyword>
<evidence type="ECO:0000256" key="2">
    <source>
        <dbReference type="ARBA" id="ARBA00008573"/>
    </source>
</evidence>
<evidence type="ECO:0000256" key="3">
    <source>
        <dbReference type="ARBA" id="ARBA00022692"/>
    </source>
</evidence>
<evidence type="ECO:0000313" key="8">
    <source>
        <dbReference type="EMBL" id="TFK36875.1"/>
    </source>
</evidence>
<dbReference type="GO" id="GO:0016020">
    <property type="term" value="C:membrane"/>
    <property type="evidence" value="ECO:0007669"/>
    <property type="project" value="UniProtKB-SubCell"/>
</dbReference>
<dbReference type="InterPro" id="IPR004345">
    <property type="entry name" value="TB2_DP1_HVA22"/>
</dbReference>
<comment type="caution">
    <text evidence="6">Lacks conserved residue(s) required for the propagation of feature annotation.</text>
</comment>
<evidence type="ECO:0000256" key="6">
    <source>
        <dbReference type="RuleBase" id="RU362006"/>
    </source>
</evidence>
<dbReference type="PANTHER" id="PTHR12300">
    <property type="entry name" value="HVA22-LIKE PROTEINS"/>
    <property type="match status" value="1"/>
</dbReference>
<reference evidence="8 9" key="1">
    <citation type="journal article" date="2019" name="Nat. Ecol. Evol.">
        <title>Megaphylogeny resolves global patterns of mushroom evolution.</title>
        <authorList>
            <person name="Varga T."/>
            <person name="Krizsan K."/>
            <person name="Foldi C."/>
            <person name="Dima B."/>
            <person name="Sanchez-Garcia M."/>
            <person name="Sanchez-Ramirez S."/>
            <person name="Szollosi G.J."/>
            <person name="Szarkandi J.G."/>
            <person name="Papp V."/>
            <person name="Albert L."/>
            <person name="Andreopoulos W."/>
            <person name="Angelini C."/>
            <person name="Antonin V."/>
            <person name="Barry K.W."/>
            <person name="Bougher N.L."/>
            <person name="Buchanan P."/>
            <person name="Buyck B."/>
            <person name="Bense V."/>
            <person name="Catcheside P."/>
            <person name="Chovatia M."/>
            <person name="Cooper J."/>
            <person name="Damon W."/>
            <person name="Desjardin D."/>
            <person name="Finy P."/>
            <person name="Geml J."/>
            <person name="Haridas S."/>
            <person name="Hughes K."/>
            <person name="Justo A."/>
            <person name="Karasinski D."/>
            <person name="Kautmanova I."/>
            <person name="Kiss B."/>
            <person name="Kocsube S."/>
            <person name="Kotiranta H."/>
            <person name="LaButti K.M."/>
            <person name="Lechner B.E."/>
            <person name="Liimatainen K."/>
            <person name="Lipzen A."/>
            <person name="Lukacs Z."/>
            <person name="Mihaltcheva S."/>
            <person name="Morgado L.N."/>
            <person name="Niskanen T."/>
            <person name="Noordeloos M.E."/>
            <person name="Ohm R.A."/>
            <person name="Ortiz-Santana B."/>
            <person name="Ovrebo C."/>
            <person name="Racz N."/>
            <person name="Riley R."/>
            <person name="Savchenko A."/>
            <person name="Shiryaev A."/>
            <person name="Soop K."/>
            <person name="Spirin V."/>
            <person name="Szebenyi C."/>
            <person name="Tomsovsky M."/>
            <person name="Tulloss R.E."/>
            <person name="Uehling J."/>
            <person name="Grigoriev I.V."/>
            <person name="Vagvolgyi C."/>
            <person name="Papp T."/>
            <person name="Martin F.M."/>
            <person name="Miettinen O."/>
            <person name="Hibbett D.S."/>
            <person name="Nagy L.G."/>
        </authorList>
    </citation>
    <scope>NUCLEOTIDE SEQUENCE [LARGE SCALE GENOMIC DNA]</scope>
    <source>
        <strain evidence="8 9">CBS 166.37</strain>
    </source>
</reference>
<sequence length="241" mass="27047">MFMSLISHVLSAWFAFLLPCYSTFKALSHRPLSEPELQRWSMYWCVIGTFVAFEYLAEWLISWLPFYWEIKTLFLLFLALPQTQGSTFIYTTYLQPFFVQNEADLDAGIISMQSNALSFVQGRLQNLWNFALGIINNQSNQQHHAPTSGHSTGGSAPTVSWQSAFGLWQTYGPSMLNSLQSRASETSNAASTSSTSLNANIGERHFPRTPDYAPSMPNPYDVTPGSRASDTPPSFPVPKYT</sequence>
<gene>
    <name evidence="8" type="ORF">BDQ12DRAFT_686018</name>
</gene>
<name>A0A5C3LVX8_9AGAR</name>
<feature type="transmembrane region" description="Helical" evidence="6">
    <location>
        <begin position="41"/>
        <end position="61"/>
    </location>
</feature>
<accession>A0A5C3LVX8</accession>
<evidence type="ECO:0000256" key="7">
    <source>
        <dbReference type="SAM" id="MobiDB-lite"/>
    </source>
</evidence>
<dbReference type="AlphaFoldDB" id="A0A5C3LVX8"/>
<proteinExistence type="inferred from homology"/>
<keyword evidence="4 6" id="KW-1133">Transmembrane helix</keyword>
<keyword evidence="9" id="KW-1185">Reference proteome</keyword>
<organism evidence="8 9">
    <name type="scientific">Crucibulum laeve</name>
    <dbReference type="NCBI Taxonomy" id="68775"/>
    <lineage>
        <taxon>Eukaryota</taxon>
        <taxon>Fungi</taxon>
        <taxon>Dikarya</taxon>
        <taxon>Basidiomycota</taxon>
        <taxon>Agaricomycotina</taxon>
        <taxon>Agaricomycetes</taxon>
        <taxon>Agaricomycetidae</taxon>
        <taxon>Agaricales</taxon>
        <taxon>Agaricineae</taxon>
        <taxon>Nidulariaceae</taxon>
        <taxon>Crucibulum</taxon>
    </lineage>
</organism>
<comment type="similarity">
    <text evidence="2 6">Belongs to the DP1 family.</text>
</comment>
<keyword evidence="3 6" id="KW-0812">Transmembrane</keyword>
<evidence type="ECO:0000256" key="5">
    <source>
        <dbReference type="ARBA" id="ARBA00023136"/>
    </source>
</evidence>
<feature type="region of interest" description="Disordered" evidence="7">
    <location>
        <begin position="182"/>
        <end position="241"/>
    </location>
</feature>
<dbReference type="Proteomes" id="UP000308652">
    <property type="component" value="Unassembled WGS sequence"/>
</dbReference>
<evidence type="ECO:0000256" key="1">
    <source>
        <dbReference type="ARBA" id="ARBA00004141"/>
    </source>
</evidence>
<feature type="transmembrane region" description="Helical" evidence="6">
    <location>
        <begin position="73"/>
        <end position="93"/>
    </location>
</feature>
<dbReference type="OrthoDB" id="434647at2759"/>
<evidence type="ECO:0000313" key="9">
    <source>
        <dbReference type="Proteomes" id="UP000308652"/>
    </source>
</evidence>
<dbReference type="PANTHER" id="PTHR12300:SF161">
    <property type="entry name" value="RECEPTOR EXPRESSION-ENHANCING PROTEIN"/>
    <property type="match status" value="1"/>
</dbReference>
<dbReference type="EMBL" id="ML213611">
    <property type="protein sequence ID" value="TFK36875.1"/>
    <property type="molecule type" value="Genomic_DNA"/>
</dbReference>
<dbReference type="STRING" id="68775.A0A5C3LVX8"/>